<feature type="non-terminal residue" evidence="1">
    <location>
        <position position="1"/>
    </location>
</feature>
<evidence type="ECO:0008006" key="3">
    <source>
        <dbReference type="Google" id="ProtNLM"/>
    </source>
</evidence>
<feature type="non-terminal residue" evidence="1">
    <location>
        <position position="96"/>
    </location>
</feature>
<dbReference type="Proteomes" id="UP000471082">
    <property type="component" value="Unassembled WGS sequence"/>
</dbReference>
<evidence type="ECO:0000313" key="1">
    <source>
        <dbReference type="EMBL" id="NEL80880.1"/>
    </source>
</evidence>
<dbReference type="InterPro" id="IPR043709">
    <property type="entry name" value="DUF5649"/>
</dbReference>
<proteinExistence type="predicted"/>
<reference evidence="1 2" key="1">
    <citation type="submission" date="2019-11" db="EMBL/GenBank/DDBJ databases">
        <title>Genome-resolved metagenomics to study the prevalence of co-infection and intraspecific heterogeneity among plant pathogen metapopulations.</title>
        <authorList>
            <person name="Newberry E."/>
            <person name="Bhandari R."/>
            <person name="Kemble J."/>
            <person name="Sikora E."/>
            <person name="Potnis N."/>
        </authorList>
    </citation>
    <scope>NUCLEOTIDE SEQUENCE [LARGE SCALE GENOMIC DNA]</scope>
    <source>
        <strain evidence="1">Xp_Tom_Tuscaloosa_18b</strain>
    </source>
</reference>
<comment type="caution">
    <text evidence="1">The sequence shown here is derived from an EMBL/GenBank/DDBJ whole genome shotgun (WGS) entry which is preliminary data.</text>
</comment>
<gene>
    <name evidence="1" type="ORF">G3W61_32025</name>
</gene>
<organism evidence="1 2">
    <name type="scientific">Xanthomonas perforans</name>
    <dbReference type="NCBI Taxonomy" id="442694"/>
    <lineage>
        <taxon>Bacteria</taxon>
        <taxon>Pseudomonadati</taxon>
        <taxon>Pseudomonadota</taxon>
        <taxon>Gammaproteobacteria</taxon>
        <taxon>Lysobacterales</taxon>
        <taxon>Lysobacteraceae</taxon>
        <taxon>Xanthomonas</taxon>
    </lineage>
</organism>
<sequence length="96" mass="9156">LTLRADSGTLTLGGNLVGNAVSLFSANALTLATSIDSSTLSVSTNNGAINQTAGALRIGSTSSFNAGTGALALGSAGNHFVGAVSLTGNGVSISDS</sequence>
<accession>A0A7X5N3K9</accession>
<name>A0A7X5N3K9_XANPE</name>
<dbReference type="AlphaFoldDB" id="A0A7X5N3K9"/>
<dbReference type="Pfam" id="PF18886">
    <property type="entry name" value="DUF5649"/>
    <property type="match status" value="1"/>
</dbReference>
<protein>
    <recommendedName>
        <fullName evidence="3">Autotransporter outer membrane beta-barrel domain-containing protein</fullName>
    </recommendedName>
</protein>
<evidence type="ECO:0000313" key="2">
    <source>
        <dbReference type="Proteomes" id="UP000471082"/>
    </source>
</evidence>
<dbReference type="EMBL" id="JAAGYU010002014">
    <property type="protein sequence ID" value="NEL80880.1"/>
    <property type="molecule type" value="Genomic_DNA"/>
</dbReference>